<feature type="compositionally biased region" description="Polar residues" evidence="1">
    <location>
        <begin position="177"/>
        <end position="187"/>
    </location>
</feature>
<keyword evidence="4" id="KW-1185">Reference proteome</keyword>
<protein>
    <submittedName>
        <fullName evidence="3">Uncharacterized protein</fullName>
    </submittedName>
</protein>
<dbReference type="AlphaFoldDB" id="A0ABD2JDQ6"/>
<name>A0ABD2JDQ6_9BILA</name>
<keyword evidence="2" id="KW-0472">Membrane</keyword>
<evidence type="ECO:0000256" key="1">
    <source>
        <dbReference type="SAM" id="MobiDB-lite"/>
    </source>
</evidence>
<evidence type="ECO:0000313" key="4">
    <source>
        <dbReference type="Proteomes" id="UP001620626"/>
    </source>
</evidence>
<dbReference type="Proteomes" id="UP001620626">
    <property type="component" value="Unassembled WGS sequence"/>
</dbReference>
<feature type="region of interest" description="Disordered" evidence="1">
    <location>
        <begin position="208"/>
        <end position="234"/>
    </location>
</feature>
<evidence type="ECO:0000256" key="2">
    <source>
        <dbReference type="SAM" id="Phobius"/>
    </source>
</evidence>
<proteinExistence type="predicted"/>
<comment type="caution">
    <text evidence="3">The sequence shown here is derived from an EMBL/GenBank/DDBJ whole genome shotgun (WGS) entry which is preliminary data.</text>
</comment>
<organism evidence="3 4">
    <name type="scientific">Heterodera trifolii</name>
    <dbReference type="NCBI Taxonomy" id="157864"/>
    <lineage>
        <taxon>Eukaryota</taxon>
        <taxon>Metazoa</taxon>
        <taxon>Ecdysozoa</taxon>
        <taxon>Nematoda</taxon>
        <taxon>Chromadorea</taxon>
        <taxon>Rhabditida</taxon>
        <taxon>Tylenchina</taxon>
        <taxon>Tylenchomorpha</taxon>
        <taxon>Tylenchoidea</taxon>
        <taxon>Heteroderidae</taxon>
        <taxon>Heteroderinae</taxon>
        <taxon>Heterodera</taxon>
    </lineage>
</organism>
<gene>
    <name evidence="3" type="ORF">niasHT_027901</name>
</gene>
<feature type="compositionally biased region" description="Acidic residues" evidence="1">
    <location>
        <begin position="221"/>
        <end position="234"/>
    </location>
</feature>
<keyword evidence="2" id="KW-0812">Transmembrane</keyword>
<keyword evidence="2" id="KW-1133">Transmembrane helix</keyword>
<evidence type="ECO:0000313" key="3">
    <source>
        <dbReference type="EMBL" id="KAL3088758.1"/>
    </source>
</evidence>
<accession>A0ABD2JDQ6</accession>
<dbReference type="EMBL" id="JBICBT010000996">
    <property type="protein sequence ID" value="KAL3088758.1"/>
    <property type="molecule type" value="Genomic_DNA"/>
</dbReference>
<feature type="region of interest" description="Disordered" evidence="1">
    <location>
        <begin position="134"/>
        <end position="191"/>
    </location>
</feature>
<feature type="transmembrane region" description="Helical" evidence="2">
    <location>
        <begin position="89"/>
        <end position="115"/>
    </location>
</feature>
<feature type="compositionally biased region" description="Low complexity" evidence="1">
    <location>
        <begin position="142"/>
        <end position="153"/>
    </location>
</feature>
<sequence length="234" mass="27209">MLQWNRFLCNSCNFGLHCYRAGNYKKPIVCVHPDISNFTDYLQRAPQTTATATDCPLPNNEPLATVNDGVRKALNCTEVATTVSCPTNALLLLLVIICTVFVFLLFMAQLGHYLLKLVRFLSFRRELKRRQKELTERRKQIRNQQRQKQQQQQFKPSPLYVPARRSPLRKEEEQFKEASTGQKQQKQFKSHPLYVQARSLANTCLDHVYDTPANVPNNQNGEEEDDEWDDESEF</sequence>
<reference evidence="3 4" key="1">
    <citation type="submission" date="2024-10" db="EMBL/GenBank/DDBJ databases">
        <authorList>
            <person name="Kim D."/>
        </authorList>
    </citation>
    <scope>NUCLEOTIDE SEQUENCE [LARGE SCALE GENOMIC DNA]</scope>
    <source>
        <strain evidence="3">BH-2024</strain>
    </source>
</reference>